<dbReference type="EMBL" id="JAPDNS010000002">
    <property type="protein sequence ID" value="MCW3485814.1"/>
    <property type="molecule type" value="Genomic_DNA"/>
</dbReference>
<reference evidence="1 2" key="1">
    <citation type="submission" date="2022-10" db="EMBL/GenBank/DDBJ databases">
        <title>Chitinophaga nivalis PC15 sp. nov., isolated from Pyeongchang county, South Korea.</title>
        <authorList>
            <person name="Trinh H.N."/>
        </authorList>
    </citation>
    <scope>NUCLEOTIDE SEQUENCE [LARGE SCALE GENOMIC DNA]</scope>
    <source>
        <strain evidence="1 2">PC14</strain>
    </source>
</reference>
<dbReference type="Gene3D" id="3.40.50.2000">
    <property type="entry name" value="Glycogen Phosphorylase B"/>
    <property type="match status" value="1"/>
</dbReference>
<dbReference type="Proteomes" id="UP001207742">
    <property type="component" value="Unassembled WGS sequence"/>
</dbReference>
<dbReference type="SUPFAM" id="SSF53756">
    <property type="entry name" value="UDP-Glycosyltransferase/glycogen phosphorylase"/>
    <property type="match status" value="1"/>
</dbReference>
<dbReference type="RefSeq" id="WP_264732625.1">
    <property type="nucleotide sequence ID" value="NZ_JAPDNR010000001.1"/>
</dbReference>
<protein>
    <submittedName>
        <fullName evidence="1">Uncharacterized protein</fullName>
    </submittedName>
</protein>
<comment type="caution">
    <text evidence="1">The sequence shown here is derived from an EMBL/GenBank/DDBJ whole genome shotgun (WGS) entry which is preliminary data.</text>
</comment>
<evidence type="ECO:0000313" key="2">
    <source>
        <dbReference type="Proteomes" id="UP001207742"/>
    </source>
</evidence>
<evidence type="ECO:0000313" key="1">
    <source>
        <dbReference type="EMBL" id="MCW3485814.1"/>
    </source>
</evidence>
<name>A0ABT3IPZ1_9BACT</name>
<gene>
    <name evidence="1" type="ORF">OL497_18050</name>
</gene>
<sequence length="573" mass="66353">MKKMLILADLHDLIHFQDVDRMLVQQLYVAVYISRYYHNNMQLHINNDSDLDYRWLWKEDSRLAGYLESSIIQQQWADINLTAYDYILCFHHSQHLLTSFLPAVPTSCQVFTFLNPKGVREQYQFARVDSLFRAGGAMQLEQAFIEGPLSRFKQEIKDDFIGFNRYRQESLYAPLLQKLTTAHTLPQKKAYRNILILDDYKRNFYIGDSTFWLRSIREALQICPGAEKITINCQDKTKRSLLQTLYAPTLAEHTHFSDLPWEELALATYDLVLFETDLMAKFLQHVQRYYPDGLTETAVYTITPFIDSVENPFKCLFNIDFFSCHANQTNPIPDTTHEIVVTAAERRAALAWLEGKGVQPHDRLIIILNGSSVDQKVIRFEVLIHFIKWLLATAHTKVLLFDEQQSGIHGQLQQVLDASAMNHIIIAEKLGIRKDLAILTSIRTSAIVGPCTGLFHLANGVYTYFLHHRKIKPENVPLMLVYTGKQHFDQEYTPWRWWKNSLIDCVILVKDDSAQHTFIPLEACPEDYRRFQEISVSPREITGALLTAAFEARYTGHDPAIPVDNNYPSEFLQ</sequence>
<organism evidence="1 2">
    <name type="scientific">Chitinophaga nivalis</name>
    <dbReference type="NCBI Taxonomy" id="2991709"/>
    <lineage>
        <taxon>Bacteria</taxon>
        <taxon>Pseudomonadati</taxon>
        <taxon>Bacteroidota</taxon>
        <taxon>Chitinophagia</taxon>
        <taxon>Chitinophagales</taxon>
        <taxon>Chitinophagaceae</taxon>
        <taxon>Chitinophaga</taxon>
    </lineage>
</organism>
<proteinExistence type="predicted"/>
<keyword evidence="2" id="KW-1185">Reference proteome</keyword>
<accession>A0ABT3IPZ1</accession>